<organism evidence="2 3">
    <name type="scientific">Pneumocystis jirovecii (strain RU7)</name>
    <name type="common">Human pneumocystis pneumonia agent</name>
    <dbReference type="NCBI Taxonomy" id="1408657"/>
    <lineage>
        <taxon>Eukaryota</taxon>
        <taxon>Fungi</taxon>
        <taxon>Dikarya</taxon>
        <taxon>Ascomycota</taxon>
        <taxon>Taphrinomycotina</taxon>
        <taxon>Pneumocystomycetes</taxon>
        <taxon>Pneumocystaceae</taxon>
        <taxon>Pneumocystis</taxon>
    </lineage>
</organism>
<name>A0A0W4ZQB3_PNEJ7</name>
<dbReference type="InterPro" id="IPR007518">
    <property type="entry name" value="MINDY"/>
</dbReference>
<accession>A0A0W4ZQB3</accession>
<feature type="domain" description="MINDY deubiquitinase" evidence="1">
    <location>
        <begin position="77"/>
        <end position="339"/>
    </location>
</feature>
<dbReference type="VEuPathDB" id="FungiDB:T551_01844"/>
<dbReference type="STRING" id="1408657.A0A0W4ZQB3"/>
<evidence type="ECO:0000259" key="1">
    <source>
        <dbReference type="Pfam" id="PF04424"/>
    </source>
</evidence>
<dbReference type="PANTHER" id="PTHR18063">
    <property type="entry name" value="NF-E2 INDUCIBLE PROTEIN"/>
    <property type="match status" value="1"/>
</dbReference>
<dbReference type="GO" id="GO:0071108">
    <property type="term" value="P:protein K48-linked deubiquitination"/>
    <property type="evidence" value="ECO:0007669"/>
    <property type="project" value="TreeGrafter"/>
</dbReference>
<dbReference type="GO" id="GO:0005829">
    <property type="term" value="C:cytosol"/>
    <property type="evidence" value="ECO:0007669"/>
    <property type="project" value="TreeGrafter"/>
</dbReference>
<sequence>MISRNNYSKTNIQSDDENIGSYEIEALNSETLKKNKELINKFDQINDLEITSNQVYSTKNKKNDVNDSKFGNLDNIYYYTKIINWYDVMTGLTIQRTIVCQNESGPCPIIALANLIILQNSLKDLLPGHLSANNSQIFASSLLSIIADYIVSNVSEENLDDVLSHLPYLHKDLNVNPCFKDSLQFDSQETKIFSALKIQLLHGWLPSIQEDGQDVYDSVIKVETYKNALEKITSMKEFLGNKNSEFFDEKKNSEGQLLNRFLCSYSNCLTPHGLTVLRSILSPGKLSILFYNLHFSLLYSHYQTGELYTLVTDFDYKDYDKVVWKSLETFSYFSSEFIPQNLLCNDLSEIENDFAFALNMQLIEDQQKENWVYHLSRSQKYKKSKILNKHKQKKSKSDNILIPNWKRRNSSGSLQELNEHLHKEKKCIIF</sequence>
<evidence type="ECO:0000313" key="2">
    <source>
        <dbReference type="EMBL" id="KTW30561.1"/>
    </source>
</evidence>
<dbReference type="GO" id="GO:1990380">
    <property type="term" value="F:K48-linked deubiquitinase activity"/>
    <property type="evidence" value="ECO:0007669"/>
    <property type="project" value="InterPro"/>
</dbReference>
<dbReference type="GO" id="GO:0071944">
    <property type="term" value="C:cell periphery"/>
    <property type="evidence" value="ECO:0007669"/>
    <property type="project" value="TreeGrafter"/>
</dbReference>
<evidence type="ECO:0000313" key="3">
    <source>
        <dbReference type="Proteomes" id="UP000053447"/>
    </source>
</evidence>
<dbReference type="PANTHER" id="PTHR18063:SF6">
    <property type="entry name" value="UBIQUITIN CARBOXYL-TERMINAL HYDROLASE"/>
    <property type="match status" value="1"/>
</dbReference>
<dbReference type="AlphaFoldDB" id="A0A0W4ZQB3"/>
<comment type="caution">
    <text evidence="2">The sequence shown here is derived from an EMBL/GenBank/DDBJ whole genome shotgun (WGS) entry which is preliminary data.</text>
</comment>
<dbReference type="RefSeq" id="XP_018229852.1">
    <property type="nucleotide sequence ID" value="XM_018374107.1"/>
</dbReference>
<dbReference type="EMBL" id="LFWA01000007">
    <property type="protein sequence ID" value="KTW30561.1"/>
    <property type="molecule type" value="Genomic_DNA"/>
</dbReference>
<protein>
    <recommendedName>
        <fullName evidence="1">MINDY deubiquitinase domain-containing protein</fullName>
    </recommendedName>
</protein>
<dbReference type="Proteomes" id="UP000053447">
    <property type="component" value="Unassembled WGS sequence"/>
</dbReference>
<dbReference type="GO" id="GO:0004843">
    <property type="term" value="F:cysteine-type deubiquitinase activity"/>
    <property type="evidence" value="ECO:0007669"/>
    <property type="project" value="InterPro"/>
</dbReference>
<gene>
    <name evidence="2" type="ORF">T551_01844</name>
</gene>
<dbReference type="Pfam" id="PF04424">
    <property type="entry name" value="MINDY_DUB"/>
    <property type="match status" value="1"/>
</dbReference>
<keyword evidence="3" id="KW-1185">Reference proteome</keyword>
<dbReference type="GO" id="GO:0016807">
    <property type="term" value="F:cysteine-type carboxypeptidase activity"/>
    <property type="evidence" value="ECO:0007669"/>
    <property type="project" value="TreeGrafter"/>
</dbReference>
<dbReference type="OrthoDB" id="10261212at2759"/>
<dbReference type="InterPro" id="IPR033979">
    <property type="entry name" value="MINDY_domain"/>
</dbReference>
<reference evidence="3" key="1">
    <citation type="journal article" date="2016" name="Nat. Commun.">
        <title>Genome analysis of three Pneumocystis species reveals adaptation mechanisms to life exclusively in mammalian hosts.</title>
        <authorList>
            <person name="Ma L."/>
            <person name="Chen Z."/>
            <person name="Huang D.W."/>
            <person name="Kutty G."/>
            <person name="Ishihara M."/>
            <person name="Wang H."/>
            <person name="Abouelleil A."/>
            <person name="Bishop L."/>
            <person name="Davey E."/>
            <person name="Deng R."/>
            <person name="Deng X."/>
            <person name="Fan L."/>
            <person name="Fantoni G."/>
            <person name="Fitzgerald M."/>
            <person name="Gogineni E."/>
            <person name="Goldberg J.M."/>
            <person name="Handley G."/>
            <person name="Hu X."/>
            <person name="Huber C."/>
            <person name="Jiao X."/>
            <person name="Jones K."/>
            <person name="Levin J.Z."/>
            <person name="Liu Y."/>
            <person name="Macdonald P."/>
            <person name="Melnikov A."/>
            <person name="Raley C."/>
            <person name="Sassi M."/>
            <person name="Sherman B.T."/>
            <person name="Song X."/>
            <person name="Sykes S."/>
            <person name="Tran B."/>
            <person name="Walsh L."/>
            <person name="Xia Y."/>
            <person name="Yang J."/>
            <person name="Young S."/>
            <person name="Zeng Q."/>
            <person name="Zheng X."/>
            <person name="Stephens R."/>
            <person name="Nusbaum C."/>
            <person name="Birren B.W."/>
            <person name="Azadi P."/>
            <person name="Lempicki R.A."/>
            <person name="Cuomo C.A."/>
            <person name="Kovacs J.A."/>
        </authorList>
    </citation>
    <scope>NUCLEOTIDE SEQUENCE [LARGE SCALE GENOMIC DNA]</scope>
    <source>
        <strain evidence="3">RU7</strain>
    </source>
</reference>
<proteinExistence type="predicted"/>
<dbReference type="GeneID" id="28940362"/>